<organism evidence="1 2">
    <name type="scientific">Serendipita indica (strain DSM 11827)</name>
    <name type="common">Root endophyte fungus</name>
    <name type="synonym">Piriformospora indica</name>
    <dbReference type="NCBI Taxonomy" id="1109443"/>
    <lineage>
        <taxon>Eukaryota</taxon>
        <taxon>Fungi</taxon>
        <taxon>Dikarya</taxon>
        <taxon>Basidiomycota</taxon>
        <taxon>Agaricomycotina</taxon>
        <taxon>Agaricomycetes</taxon>
        <taxon>Sebacinales</taxon>
        <taxon>Serendipitaceae</taxon>
        <taxon>Serendipita</taxon>
    </lineage>
</organism>
<dbReference type="EMBL" id="CAFZ01000017">
    <property type="protein sequence ID" value="CCA67626.1"/>
    <property type="molecule type" value="Genomic_DNA"/>
</dbReference>
<comment type="caution">
    <text evidence="1">The sequence shown here is derived from an EMBL/GenBank/DDBJ whole genome shotgun (WGS) entry which is preliminary data.</text>
</comment>
<protein>
    <submittedName>
        <fullName evidence="1">Uncharacterized protein</fullName>
    </submittedName>
</protein>
<evidence type="ECO:0000313" key="2">
    <source>
        <dbReference type="Proteomes" id="UP000007148"/>
    </source>
</evidence>
<dbReference type="InParanoid" id="G4T8I1"/>
<dbReference type="Proteomes" id="UP000007148">
    <property type="component" value="Unassembled WGS sequence"/>
</dbReference>
<keyword evidence="2" id="KW-1185">Reference proteome</keyword>
<sequence length="118" mass="13175">MVSPKISLTLVMEMANQWIFVPESQEATFATSLTCQDDYAYAILVSNTQVALELARNMRKQSQPKPAVLAAKAQPSTSVRSGQLSTLSTLDWLQRHTGTKRPSTRACEPAFYKKQRLN</sequence>
<proteinExistence type="predicted"/>
<gene>
    <name evidence="1" type="ORF">PIIN_01454</name>
</gene>
<name>G4T8I1_SERID</name>
<dbReference type="AlphaFoldDB" id="G4T8I1"/>
<dbReference type="HOGENOM" id="CLU_2074072_0_0_1"/>
<accession>G4T8I1</accession>
<reference evidence="1 2" key="1">
    <citation type="journal article" date="2011" name="PLoS Pathog.">
        <title>Endophytic Life Strategies Decoded by Genome and Transcriptome Analyses of the Mutualistic Root Symbiont Piriformospora indica.</title>
        <authorList>
            <person name="Zuccaro A."/>
            <person name="Lahrmann U."/>
            <person name="Guldener U."/>
            <person name="Langen G."/>
            <person name="Pfiffi S."/>
            <person name="Biedenkopf D."/>
            <person name="Wong P."/>
            <person name="Samans B."/>
            <person name="Grimm C."/>
            <person name="Basiewicz M."/>
            <person name="Murat C."/>
            <person name="Martin F."/>
            <person name="Kogel K.H."/>
        </authorList>
    </citation>
    <scope>NUCLEOTIDE SEQUENCE [LARGE SCALE GENOMIC DNA]</scope>
    <source>
        <strain evidence="1 2">DSM 11827</strain>
    </source>
</reference>
<evidence type="ECO:0000313" key="1">
    <source>
        <dbReference type="EMBL" id="CCA67626.1"/>
    </source>
</evidence>